<name>A0ABV3IU63_9ACTN</name>
<comment type="caution">
    <text evidence="4">The sequence shown here is derived from an EMBL/GenBank/DDBJ whole genome shotgun (WGS) entry which is preliminary data.</text>
</comment>
<reference evidence="4 5" key="1">
    <citation type="submission" date="2024-06" db="EMBL/GenBank/DDBJ databases">
        <title>The Natural Products Discovery Center: Release of the First 8490 Sequenced Strains for Exploring Actinobacteria Biosynthetic Diversity.</title>
        <authorList>
            <person name="Kalkreuter E."/>
            <person name="Kautsar S.A."/>
            <person name="Yang D."/>
            <person name="Bader C.D."/>
            <person name="Teijaro C.N."/>
            <person name="Fluegel L."/>
            <person name="Davis C.M."/>
            <person name="Simpson J.R."/>
            <person name="Lauterbach L."/>
            <person name="Steele A.D."/>
            <person name="Gui C."/>
            <person name="Meng S."/>
            <person name="Li G."/>
            <person name="Viehrig K."/>
            <person name="Ye F."/>
            <person name="Su P."/>
            <person name="Kiefer A.F."/>
            <person name="Nichols A."/>
            <person name="Cepeda A.J."/>
            <person name="Yan W."/>
            <person name="Fan B."/>
            <person name="Jiang Y."/>
            <person name="Adhikari A."/>
            <person name="Zheng C.-J."/>
            <person name="Schuster L."/>
            <person name="Cowan T.M."/>
            <person name="Smanski M.J."/>
            <person name="Chevrette M.G."/>
            <person name="De Carvalho L.P.S."/>
            <person name="Shen B."/>
        </authorList>
    </citation>
    <scope>NUCLEOTIDE SEQUENCE [LARGE SCALE GENOMIC DNA]</scope>
    <source>
        <strain evidence="4 5">NPDC053791</strain>
    </source>
</reference>
<protein>
    <submittedName>
        <fullName evidence="4">DUF4232 domain-containing protein</fullName>
    </submittedName>
</protein>
<feature type="compositionally biased region" description="Low complexity" evidence="1">
    <location>
        <begin position="45"/>
        <end position="89"/>
    </location>
</feature>
<evidence type="ECO:0000256" key="2">
    <source>
        <dbReference type="SAM" id="SignalP"/>
    </source>
</evidence>
<dbReference type="RefSeq" id="WP_366087863.1">
    <property type="nucleotide sequence ID" value="NZ_JBFASG010000009.1"/>
</dbReference>
<dbReference type="InterPro" id="IPR025326">
    <property type="entry name" value="DUF4232"/>
</dbReference>
<accession>A0ABV3IU63</accession>
<keyword evidence="2" id="KW-0732">Signal</keyword>
<dbReference type="Proteomes" id="UP001552479">
    <property type="component" value="Unassembled WGS sequence"/>
</dbReference>
<evidence type="ECO:0000313" key="5">
    <source>
        <dbReference type="Proteomes" id="UP001552479"/>
    </source>
</evidence>
<dbReference type="EMBL" id="JBFASG010000009">
    <property type="protein sequence ID" value="MEV4923634.1"/>
    <property type="molecule type" value="Genomic_DNA"/>
</dbReference>
<proteinExistence type="predicted"/>
<feature type="chain" id="PRO_5045886448" evidence="2">
    <location>
        <begin position="34"/>
        <end position="247"/>
    </location>
</feature>
<evidence type="ECO:0000313" key="4">
    <source>
        <dbReference type="EMBL" id="MEV4923634.1"/>
    </source>
</evidence>
<keyword evidence="5" id="KW-1185">Reference proteome</keyword>
<feature type="domain" description="DUF4232" evidence="3">
    <location>
        <begin position="117"/>
        <end position="238"/>
    </location>
</feature>
<feature type="signal peptide" evidence="2">
    <location>
        <begin position="1"/>
        <end position="33"/>
    </location>
</feature>
<evidence type="ECO:0000256" key="1">
    <source>
        <dbReference type="SAM" id="MobiDB-lite"/>
    </source>
</evidence>
<gene>
    <name evidence="4" type="ORF">AB0L03_12395</name>
</gene>
<evidence type="ECO:0000259" key="3">
    <source>
        <dbReference type="Pfam" id="PF14016"/>
    </source>
</evidence>
<dbReference type="PROSITE" id="PS51257">
    <property type="entry name" value="PROKAR_LIPOPROTEIN"/>
    <property type="match status" value="1"/>
</dbReference>
<dbReference type="Pfam" id="PF14016">
    <property type="entry name" value="DUF4232"/>
    <property type="match status" value="1"/>
</dbReference>
<sequence length="247" mass="24715">MLASVRRPDVRPRLLAAAMAAVAVATLSLTACGSNGKGEGVRQEGAASPQSPSAAPQPSGPARAADRGASAAKPAAPAASTSHHARGTAGTAGTGAGTDGKGSASRDPYAPENRVDCSAADVEITATPVSRPLNHILLTLTNKGSKMCDLNGYPIVKFEGSQSVPPVIEGSKPQAVTSLKPGGKGYAGVILSSGEGSGGEGYTAQRLEVGFEGSDRMAEAALQAKGVHIDNALRVTYWVTSPGDALS</sequence>
<organism evidence="4 5">
    <name type="scientific">Streptomyces roseoverticillatus</name>
    <dbReference type="NCBI Taxonomy" id="66429"/>
    <lineage>
        <taxon>Bacteria</taxon>
        <taxon>Bacillati</taxon>
        <taxon>Actinomycetota</taxon>
        <taxon>Actinomycetes</taxon>
        <taxon>Kitasatosporales</taxon>
        <taxon>Streptomycetaceae</taxon>
        <taxon>Streptomyces</taxon>
    </lineage>
</organism>
<feature type="region of interest" description="Disordered" evidence="1">
    <location>
        <begin position="35"/>
        <end position="112"/>
    </location>
</feature>
<feature type="compositionally biased region" description="Gly residues" evidence="1">
    <location>
        <begin position="90"/>
        <end position="100"/>
    </location>
</feature>